<feature type="domain" description="FAD dependent oxidoreductase" evidence="7">
    <location>
        <begin position="7"/>
        <end position="39"/>
    </location>
</feature>
<comment type="cofactor">
    <cofactor evidence="1">
        <name>FAD</name>
        <dbReference type="ChEBI" id="CHEBI:57692"/>
    </cofactor>
</comment>
<evidence type="ECO:0000313" key="9">
    <source>
        <dbReference type="EMBL" id="MFC3229058.1"/>
    </source>
</evidence>
<evidence type="ECO:0000256" key="3">
    <source>
        <dbReference type="ARBA" id="ARBA00022630"/>
    </source>
</evidence>
<keyword evidence="10" id="KW-1185">Reference proteome</keyword>
<keyword evidence="4" id="KW-0274">FAD</keyword>
<evidence type="ECO:0000256" key="5">
    <source>
        <dbReference type="ARBA" id="ARBA00023002"/>
    </source>
</evidence>
<protein>
    <submittedName>
        <fullName evidence="9">GMC family oxidoreductase</fullName>
    </submittedName>
</protein>
<gene>
    <name evidence="9" type="ORF">ACFOGJ_17565</name>
</gene>
<organism evidence="9 10">
    <name type="scientific">Marinibaculum pumilum</name>
    <dbReference type="NCBI Taxonomy" id="1766165"/>
    <lineage>
        <taxon>Bacteria</taxon>
        <taxon>Pseudomonadati</taxon>
        <taxon>Pseudomonadota</taxon>
        <taxon>Alphaproteobacteria</taxon>
        <taxon>Rhodospirillales</taxon>
        <taxon>Rhodospirillaceae</taxon>
        <taxon>Marinibaculum</taxon>
    </lineage>
</organism>
<evidence type="ECO:0000256" key="1">
    <source>
        <dbReference type="ARBA" id="ARBA00001974"/>
    </source>
</evidence>
<keyword evidence="5" id="KW-0560">Oxidoreductase</keyword>
<keyword evidence="3" id="KW-0285">Flavoprotein</keyword>
<feature type="domain" description="Glucose-methanol-choline oxidoreductase C-terminal" evidence="8">
    <location>
        <begin position="416"/>
        <end position="521"/>
    </location>
</feature>
<dbReference type="Gene3D" id="3.50.50.60">
    <property type="entry name" value="FAD/NAD(P)-binding domain"/>
    <property type="match status" value="2"/>
</dbReference>
<dbReference type="InterPro" id="IPR051473">
    <property type="entry name" value="P2Ox-like"/>
</dbReference>
<dbReference type="InterPro" id="IPR007867">
    <property type="entry name" value="GMC_OxRtase_C"/>
</dbReference>
<dbReference type="InterPro" id="IPR036188">
    <property type="entry name" value="FAD/NAD-bd_sf"/>
</dbReference>
<dbReference type="InterPro" id="IPR006076">
    <property type="entry name" value="FAD-dep_OxRdtase"/>
</dbReference>
<dbReference type="EMBL" id="JBHRTR010000031">
    <property type="protein sequence ID" value="MFC3229058.1"/>
    <property type="molecule type" value="Genomic_DNA"/>
</dbReference>
<evidence type="ECO:0000259" key="6">
    <source>
        <dbReference type="Pfam" id="PF00732"/>
    </source>
</evidence>
<dbReference type="InterPro" id="IPR000172">
    <property type="entry name" value="GMC_OxRdtase_N"/>
</dbReference>
<accession>A0ABV7L330</accession>
<evidence type="ECO:0000256" key="4">
    <source>
        <dbReference type="ARBA" id="ARBA00022827"/>
    </source>
</evidence>
<dbReference type="Pfam" id="PF05199">
    <property type="entry name" value="GMC_oxred_C"/>
    <property type="match status" value="1"/>
</dbReference>
<dbReference type="PANTHER" id="PTHR42784:SF1">
    <property type="entry name" value="PYRANOSE 2-OXIDASE"/>
    <property type="match status" value="1"/>
</dbReference>
<evidence type="ECO:0000313" key="10">
    <source>
        <dbReference type="Proteomes" id="UP001595528"/>
    </source>
</evidence>
<sequence length="533" mass="58057">MTDMATDILVVGSGVAGSLIAWRLAKAGRKVTILEAGPRLDRYDLLERYQAAPDKDDYMAPYPGTAHAPEAGGSSDYIIEKGPDPYGTQYIRGVGGTTWHWAAATWRLLPSDFRLRSTHGVGRDWAISYDELEPWYQRAELAMGVAGPDPKAEDLGSPRSAPFPQKALPLSYMDRQFADRLNGNGFRVVTEPVARNNDIFDDRPPCCGNNNCMPICPIGAQYAAEVHVDKAEAVGAQLVADAVVHEVLTDADGHRVTGVRYKAPDGSSHKVTANVVVLAAHGIETPKLMLLSASERLPQGLANRSGMVGRNLMDHPAIAVSFLWDRPVFPGRGPQEMTSVVNFRDGDFRARHAAKKIHLGNVADYQGVTEALIADGRMGPDLDREIRDRVARKVSISCFHEQLPDPANRILPSAAHRDAIGIPRPEIHYRIEDYVRESARHTRDTYDRIARLLGGTEIRHRDGFTGSSHIMGTCIMGADPRDSVVDADCRSHDHPNLFVAGSAVFPSSACVNPTLTIGALALLSADTIAREQG</sequence>
<reference evidence="10" key="1">
    <citation type="journal article" date="2019" name="Int. J. Syst. Evol. Microbiol.">
        <title>The Global Catalogue of Microorganisms (GCM) 10K type strain sequencing project: providing services to taxonomists for standard genome sequencing and annotation.</title>
        <authorList>
            <consortium name="The Broad Institute Genomics Platform"/>
            <consortium name="The Broad Institute Genome Sequencing Center for Infectious Disease"/>
            <person name="Wu L."/>
            <person name="Ma J."/>
        </authorList>
    </citation>
    <scope>NUCLEOTIDE SEQUENCE [LARGE SCALE GENOMIC DNA]</scope>
    <source>
        <strain evidence="10">KCTC 42964</strain>
    </source>
</reference>
<dbReference type="Pfam" id="PF00732">
    <property type="entry name" value="GMC_oxred_N"/>
    <property type="match status" value="1"/>
</dbReference>
<dbReference type="Pfam" id="PF01266">
    <property type="entry name" value="DAO"/>
    <property type="match status" value="1"/>
</dbReference>
<dbReference type="PANTHER" id="PTHR42784">
    <property type="entry name" value="PYRANOSE 2-OXIDASE"/>
    <property type="match status" value="1"/>
</dbReference>
<evidence type="ECO:0000259" key="8">
    <source>
        <dbReference type="Pfam" id="PF05199"/>
    </source>
</evidence>
<name>A0ABV7L330_9PROT</name>
<dbReference type="Proteomes" id="UP001595528">
    <property type="component" value="Unassembled WGS sequence"/>
</dbReference>
<dbReference type="RefSeq" id="WP_379902889.1">
    <property type="nucleotide sequence ID" value="NZ_JBHRTR010000031.1"/>
</dbReference>
<comment type="similarity">
    <text evidence="2">Belongs to the GMC oxidoreductase family.</text>
</comment>
<evidence type="ECO:0000256" key="2">
    <source>
        <dbReference type="ARBA" id="ARBA00010790"/>
    </source>
</evidence>
<feature type="domain" description="Glucose-methanol-choline oxidoreductase N-terminal" evidence="6">
    <location>
        <begin position="213"/>
        <end position="317"/>
    </location>
</feature>
<dbReference type="SUPFAM" id="SSF51905">
    <property type="entry name" value="FAD/NAD(P)-binding domain"/>
    <property type="match status" value="1"/>
</dbReference>
<comment type="caution">
    <text evidence="9">The sequence shown here is derived from an EMBL/GenBank/DDBJ whole genome shotgun (WGS) entry which is preliminary data.</text>
</comment>
<evidence type="ECO:0000259" key="7">
    <source>
        <dbReference type="Pfam" id="PF01266"/>
    </source>
</evidence>
<proteinExistence type="inferred from homology"/>
<dbReference type="SUPFAM" id="SSF54373">
    <property type="entry name" value="FAD-linked reductases, C-terminal domain"/>
    <property type="match status" value="1"/>
</dbReference>